<proteinExistence type="predicted"/>
<dbReference type="AlphaFoldDB" id="A0A0M0JRP7"/>
<feature type="coiled-coil region" evidence="2">
    <location>
        <begin position="132"/>
        <end position="159"/>
    </location>
</feature>
<evidence type="ECO:0000313" key="4">
    <source>
        <dbReference type="EMBL" id="KOO29160.1"/>
    </source>
</evidence>
<comment type="caution">
    <text evidence="4">The sequence shown here is derived from an EMBL/GenBank/DDBJ whole genome shotgun (WGS) entry which is preliminary data.</text>
</comment>
<dbReference type="GO" id="GO:0005509">
    <property type="term" value="F:calcium ion binding"/>
    <property type="evidence" value="ECO:0007669"/>
    <property type="project" value="InterPro"/>
</dbReference>
<gene>
    <name evidence="4" type="ORF">Ctob_005758</name>
</gene>
<dbReference type="CDD" id="cd00051">
    <property type="entry name" value="EFh"/>
    <property type="match status" value="1"/>
</dbReference>
<feature type="domain" description="EF-hand" evidence="3">
    <location>
        <begin position="50"/>
        <end position="85"/>
    </location>
</feature>
<keyword evidence="5" id="KW-1185">Reference proteome</keyword>
<evidence type="ECO:0000256" key="1">
    <source>
        <dbReference type="ARBA" id="ARBA00022837"/>
    </source>
</evidence>
<sequence>MSIFANQVDVINADIVNKLVSSCEHQGGITKANVNRAIKKYRGYVHELATAANAQDSIFAEFDKNGDGVISRAEMLPILKACASHIKDCPVDEVGMDDVEQVFKAADGDNSGTIDIMEFKVALSSWKAEMSTVNWKKLAEDLEAEKERALARNKSSSCALL</sequence>
<dbReference type="InterPro" id="IPR018247">
    <property type="entry name" value="EF_Hand_1_Ca_BS"/>
</dbReference>
<dbReference type="OrthoDB" id="191686at2759"/>
<organism evidence="4 5">
    <name type="scientific">Chrysochromulina tobinii</name>
    <dbReference type="NCBI Taxonomy" id="1460289"/>
    <lineage>
        <taxon>Eukaryota</taxon>
        <taxon>Haptista</taxon>
        <taxon>Haptophyta</taxon>
        <taxon>Prymnesiophyceae</taxon>
        <taxon>Prymnesiales</taxon>
        <taxon>Chrysochromulinaceae</taxon>
        <taxon>Chrysochromulina</taxon>
    </lineage>
</organism>
<dbReference type="PROSITE" id="PS00018">
    <property type="entry name" value="EF_HAND_1"/>
    <property type="match status" value="2"/>
</dbReference>
<name>A0A0M0JRP7_9EUKA</name>
<dbReference type="SMART" id="SM00054">
    <property type="entry name" value="EFh"/>
    <property type="match status" value="2"/>
</dbReference>
<dbReference type="InterPro" id="IPR002048">
    <property type="entry name" value="EF_hand_dom"/>
</dbReference>
<dbReference type="Proteomes" id="UP000037460">
    <property type="component" value="Unassembled WGS sequence"/>
</dbReference>
<dbReference type="EMBL" id="JWZX01002454">
    <property type="protein sequence ID" value="KOO29160.1"/>
    <property type="molecule type" value="Genomic_DNA"/>
</dbReference>
<keyword evidence="1" id="KW-0106">Calcium</keyword>
<feature type="domain" description="EF-hand" evidence="3">
    <location>
        <begin position="94"/>
        <end position="129"/>
    </location>
</feature>
<evidence type="ECO:0000313" key="5">
    <source>
        <dbReference type="Proteomes" id="UP000037460"/>
    </source>
</evidence>
<dbReference type="Pfam" id="PF13499">
    <property type="entry name" value="EF-hand_7"/>
    <property type="match status" value="1"/>
</dbReference>
<dbReference type="PROSITE" id="PS50222">
    <property type="entry name" value="EF_HAND_2"/>
    <property type="match status" value="2"/>
</dbReference>
<evidence type="ECO:0000256" key="2">
    <source>
        <dbReference type="SAM" id="Coils"/>
    </source>
</evidence>
<dbReference type="InterPro" id="IPR011992">
    <property type="entry name" value="EF-hand-dom_pair"/>
</dbReference>
<dbReference type="SUPFAM" id="SSF47473">
    <property type="entry name" value="EF-hand"/>
    <property type="match status" value="1"/>
</dbReference>
<evidence type="ECO:0000259" key="3">
    <source>
        <dbReference type="PROSITE" id="PS50222"/>
    </source>
</evidence>
<protein>
    <recommendedName>
        <fullName evidence="3">EF-hand domain-containing protein</fullName>
    </recommendedName>
</protein>
<reference evidence="5" key="1">
    <citation type="journal article" date="2015" name="PLoS Genet.">
        <title>Genome Sequence and Transcriptome Analyses of Chrysochromulina tobin: Metabolic Tools for Enhanced Algal Fitness in the Prominent Order Prymnesiales (Haptophyceae).</title>
        <authorList>
            <person name="Hovde B.T."/>
            <person name="Deodato C.R."/>
            <person name="Hunsperger H.M."/>
            <person name="Ryken S.A."/>
            <person name="Yost W."/>
            <person name="Jha R.K."/>
            <person name="Patterson J."/>
            <person name="Monnat R.J. Jr."/>
            <person name="Barlow S.B."/>
            <person name="Starkenburg S.R."/>
            <person name="Cattolico R.A."/>
        </authorList>
    </citation>
    <scope>NUCLEOTIDE SEQUENCE</scope>
    <source>
        <strain evidence="5">CCMP291</strain>
    </source>
</reference>
<accession>A0A0M0JRP7</accession>
<keyword evidence="2" id="KW-0175">Coiled coil</keyword>
<dbReference type="Gene3D" id="1.10.238.10">
    <property type="entry name" value="EF-hand"/>
    <property type="match status" value="1"/>
</dbReference>